<accession>A0ABR5CMV6</accession>
<name>A0ABR5CMV6_9HYPH</name>
<protein>
    <submittedName>
        <fullName evidence="1">Uncharacterized protein</fullName>
    </submittedName>
</protein>
<keyword evidence="2" id="KW-1185">Reference proteome</keyword>
<dbReference type="Proteomes" id="UP000052068">
    <property type="component" value="Unassembled WGS sequence"/>
</dbReference>
<dbReference type="Pfam" id="PF10983">
    <property type="entry name" value="DUF2793"/>
    <property type="match status" value="1"/>
</dbReference>
<sequence length="347" mass="35716">MTEQTARLRLPYILPSQAQKHVTHNEALQRLDAIVQLVIGDVVAAPPDNSPEADCFLLSVDAAGDWAGKGGKLAFRQDGAWLLITPQPGWTAWFAAENKHRVLRDGAWRDMPLPATGRFERLGIGTQADAANRLALASPASLFSHAQEDGSHRMTINKAAKADTASLLFQSGWSGRAEIGLAGNDGFSIKTSTDGVSWRTALVCGGDGRVSMPNRPVVLAGLPAGTTKPANGSAAGFSLLFIDEGGFSLGDPVGTGGGKELVVPAKGLYLAILSLALVSSSGHRVSLAVNGAAGDLSVAGNASNAGASQSATVILALNAGDRLRLLHGGVAEFTHGSGKTCLSLAAL</sequence>
<proteinExistence type="predicted"/>
<dbReference type="RefSeq" id="WP_045023493.1">
    <property type="nucleotide sequence ID" value="NZ_JWJH01000019.1"/>
</dbReference>
<organism evidence="1 2">
    <name type="scientific">Rhizobium nepotum 39/7</name>
    <dbReference type="NCBI Taxonomy" id="1368418"/>
    <lineage>
        <taxon>Bacteria</taxon>
        <taxon>Pseudomonadati</taxon>
        <taxon>Pseudomonadota</taxon>
        <taxon>Alphaproteobacteria</taxon>
        <taxon>Hyphomicrobiales</taxon>
        <taxon>Rhizobiaceae</taxon>
        <taxon>Rhizobium/Agrobacterium group</taxon>
        <taxon>Rhizobium</taxon>
    </lineage>
</organism>
<dbReference type="InterPro" id="IPR021251">
    <property type="entry name" value="DUF2793"/>
</dbReference>
<comment type="caution">
    <text evidence="1">The sequence shown here is derived from an EMBL/GenBank/DDBJ whole genome shotgun (WGS) entry which is preliminary data.</text>
</comment>
<dbReference type="EMBL" id="JWJH01000019">
    <property type="protein sequence ID" value="KJF66180.1"/>
    <property type="molecule type" value="Genomic_DNA"/>
</dbReference>
<reference evidence="1 2" key="1">
    <citation type="submission" date="2015-03" db="EMBL/GenBank/DDBJ databases">
        <title>Draft Genome Sequences of Agrobacterium nepotum Strain 39/7T (= CFBP 7436T = LMG 26435T) and Agrobacterium sp. Strain KFB 330 (= CFBP 8308 = LMG 28674).</title>
        <authorList>
            <person name="Kuzmanovic N."/>
            <person name="Pulawska J."/>
            <person name="Obradovic A."/>
        </authorList>
    </citation>
    <scope>NUCLEOTIDE SEQUENCE [LARGE SCALE GENOMIC DNA]</scope>
    <source>
        <strain evidence="1 2">39/7</strain>
    </source>
</reference>
<evidence type="ECO:0000313" key="1">
    <source>
        <dbReference type="EMBL" id="KJF66180.1"/>
    </source>
</evidence>
<gene>
    <name evidence="1" type="ORF">RS75_19410</name>
</gene>
<evidence type="ECO:0000313" key="2">
    <source>
        <dbReference type="Proteomes" id="UP000052068"/>
    </source>
</evidence>